<reference evidence="2 3" key="1">
    <citation type="submission" date="2019-01" db="EMBL/GenBank/DDBJ databases">
        <authorList>
            <person name="Chen W.-M."/>
        </authorList>
    </citation>
    <scope>NUCLEOTIDE SEQUENCE [LARGE SCALE GENOMIC DNA]</scope>
    <source>
        <strain evidence="2 3">KYPC3</strain>
    </source>
</reference>
<protein>
    <submittedName>
        <fullName evidence="2">DUF2982 domain-containing protein</fullName>
    </submittedName>
</protein>
<feature type="transmembrane region" description="Helical" evidence="1">
    <location>
        <begin position="12"/>
        <end position="34"/>
    </location>
</feature>
<dbReference type="InterPro" id="IPR021367">
    <property type="entry name" value="DUF2982"/>
</dbReference>
<gene>
    <name evidence="2" type="ORF">EOE67_11565</name>
</gene>
<evidence type="ECO:0000313" key="2">
    <source>
        <dbReference type="EMBL" id="RVU37224.1"/>
    </source>
</evidence>
<accession>A0A437QRU3</accession>
<dbReference type="RefSeq" id="WP_127699236.1">
    <property type="nucleotide sequence ID" value="NZ_SACS01000011.1"/>
</dbReference>
<dbReference type="OrthoDB" id="7061905at2"/>
<name>A0A437QRU3_9GAMM</name>
<feature type="transmembrane region" description="Helical" evidence="1">
    <location>
        <begin position="40"/>
        <end position="58"/>
    </location>
</feature>
<keyword evidence="1" id="KW-0812">Transmembrane</keyword>
<evidence type="ECO:0000256" key="1">
    <source>
        <dbReference type="SAM" id="Phobius"/>
    </source>
</evidence>
<keyword evidence="1" id="KW-0472">Membrane</keyword>
<keyword evidence="3" id="KW-1185">Reference proteome</keyword>
<dbReference type="Proteomes" id="UP000283077">
    <property type="component" value="Unassembled WGS sequence"/>
</dbReference>
<sequence>MRYLYRSRSAQGGGALMLSSAIVLILLVLLLAISPDLTSMQGWVLLFLLLLLAIFVGYSKITEPYYAVELNPQGICYHHRRGSWLLPWQAFSYASVPQLAGGDELDYVSFKVTNYPGFLQHLPLRLAVKLLTEQRHLLIVALRRNCPDGTCPSEMLLESSDLHIDNIRYHGVLAMFAHRMRHLSGLLGAELFIPANSLAITPAEFCRMVNQSRLNYVSSCDVPSTDLTP</sequence>
<evidence type="ECO:0000313" key="3">
    <source>
        <dbReference type="Proteomes" id="UP000283077"/>
    </source>
</evidence>
<comment type="caution">
    <text evidence="2">The sequence shown here is derived from an EMBL/GenBank/DDBJ whole genome shotgun (WGS) entry which is preliminary data.</text>
</comment>
<proteinExistence type="predicted"/>
<dbReference type="Pfam" id="PF11201">
    <property type="entry name" value="DUF2982"/>
    <property type="match status" value="1"/>
</dbReference>
<dbReference type="EMBL" id="SACS01000011">
    <property type="protein sequence ID" value="RVU37224.1"/>
    <property type="molecule type" value="Genomic_DNA"/>
</dbReference>
<keyword evidence="1" id="KW-1133">Transmembrane helix</keyword>
<organism evidence="2 3">
    <name type="scientific">Rheinheimera riviphila</name>
    <dbReference type="NCBI Taxonomy" id="1834037"/>
    <lineage>
        <taxon>Bacteria</taxon>
        <taxon>Pseudomonadati</taxon>
        <taxon>Pseudomonadota</taxon>
        <taxon>Gammaproteobacteria</taxon>
        <taxon>Chromatiales</taxon>
        <taxon>Chromatiaceae</taxon>
        <taxon>Rheinheimera</taxon>
    </lineage>
</organism>
<dbReference type="AlphaFoldDB" id="A0A437QRU3"/>